<dbReference type="InParanoid" id="K5UG87"/>
<dbReference type="RefSeq" id="XP_007402961.1">
    <property type="nucleotide sequence ID" value="XM_007402899.1"/>
</dbReference>
<accession>K5UG87</accession>
<dbReference type="Proteomes" id="UP000008370">
    <property type="component" value="Unassembled WGS sequence"/>
</dbReference>
<organism evidence="1 2">
    <name type="scientific">Phanerochaete carnosa (strain HHB-10118-sp)</name>
    <name type="common">White-rot fungus</name>
    <name type="synonym">Peniophora carnosa</name>
    <dbReference type="NCBI Taxonomy" id="650164"/>
    <lineage>
        <taxon>Eukaryota</taxon>
        <taxon>Fungi</taxon>
        <taxon>Dikarya</taxon>
        <taxon>Basidiomycota</taxon>
        <taxon>Agaricomycotina</taxon>
        <taxon>Agaricomycetes</taxon>
        <taxon>Polyporales</taxon>
        <taxon>Phanerochaetaceae</taxon>
        <taxon>Phanerochaete</taxon>
    </lineage>
</organism>
<dbReference type="AlphaFoldDB" id="K5UG87"/>
<dbReference type="KEGG" id="pco:PHACADRAFT_202751"/>
<reference evidence="1 2" key="1">
    <citation type="journal article" date="2012" name="BMC Genomics">
        <title>Comparative genomics of the white-rot fungi, Phanerochaete carnosa and P. chrysosporium, to elucidate the genetic basis of the distinct wood types they colonize.</title>
        <authorList>
            <person name="Suzuki H."/>
            <person name="MacDonald J."/>
            <person name="Syed K."/>
            <person name="Salamov A."/>
            <person name="Hori C."/>
            <person name="Aerts A."/>
            <person name="Henrissat B."/>
            <person name="Wiebenga A."/>
            <person name="vanKuyk P.A."/>
            <person name="Barry K."/>
            <person name="Lindquist E."/>
            <person name="LaButti K."/>
            <person name="Lapidus A."/>
            <person name="Lucas S."/>
            <person name="Coutinho P."/>
            <person name="Gong Y."/>
            <person name="Samejima M."/>
            <person name="Mahadevan R."/>
            <person name="Abou-Zaid M."/>
            <person name="de Vries R.P."/>
            <person name="Igarashi K."/>
            <person name="Yadav J.S."/>
            <person name="Grigoriev I.V."/>
            <person name="Master E.R."/>
        </authorList>
    </citation>
    <scope>NUCLEOTIDE SEQUENCE [LARGE SCALE GENOMIC DNA]</scope>
    <source>
        <strain evidence="1 2">HHB-10118-sp</strain>
    </source>
</reference>
<sequence length="137" mass="15248">MLHFGCLVWDISGPLKSGDARSVKATLQMIYHGDWEMIVMCPGVAGSECYEDEHPLDHLRKFYHGKVISVNREWHDGENIPKRDLAVRWATELQPADVPRRSAPYVAYGNEASLSFIYSAMCLVVEVGPAGSRATLG</sequence>
<evidence type="ECO:0000313" key="2">
    <source>
        <dbReference type="Proteomes" id="UP000008370"/>
    </source>
</evidence>
<evidence type="ECO:0000313" key="1">
    <source>
        <dbReference type="EMBL" id="EKM48486.1"/>
    </source>
</evidence>
<protein>
    <submittedName>
        <fullName evidence="1">Uncharacterized protein</fullName>
    </submittedName>
</protein>
<gene>
    <name evidence="1" type="ORF">PHACADRAFT_202751</name>
</gene>
<dbReference type="HOGENOM" id="CLU_1865849_0_0_1"/>
<keyword evidence="2" id="KW-1185">Reference proteome</keyword>
<dbReference type="OrthoDB" id="27483at2759"/>
<name>K5UG87_PHACS</name>
<dbReference type="GeneID" id="18911978"/>
<proteinExistence type="predicted"/>
<dbReference type="EMBL" id="JH931003">
    <property type="protein sequence ID" value="EKM48486.1"/>
    <property type="molecule type" value="Genomic_DNA"/>
</dbReference>